<keyword evidence="2" id="KW-1185">Reference proteome</keyword>
<geneLocation type="plasmid" evidence="1 2">
    <name>pASTE61-200</name>
</geneLocation>
<accession>A0ABN4LTQ8</accession>
<keyword evidence="1" id="KW-0614">Plasmid</keyword>
<organism evidence="1 2">
    <name type="scientific">Alteromonas stellipolaris</name>
    <dbReference type="NCBI Taxonomy" id="233316"/>
    <lineage>
        <taxon>Bacteria</taxon>
        <taxon>Pseudomonadati</taxon>
        <taxon>Pseudomonadota</taxon>
        <taxon>Gammaproteobacteria</taxon>
        <taxon>Alteromonadales</taxon>
        <taxon>Alteromonadaceae</taxon>
        <taxon>Alteromonas/Salinimonas group</taxon>
        <taxon>Alteromonas</taxon>
    </lineage>
</organism>
<evidence type="ECO:0008006" key="3">
    <source>
        <dbReference type="Google" id="ProtNLM"/>
    </source>
</evidence>
<reference evidence="1 2" key="1">
    <citation type="submission" date="2015-12" db="EMBL/GenBank/DDBJ databases">
        <title>Intraspecies pangenome expansion in the marine bacterium Alteromonas.</title>
        <authorList>
            <person name="Lopez-Perez M."/>
            <person name="Rodriguez-Valera F."/>
        </authorList>
    </citation>
    <scope>NUCLEOTIDE SEQUENCE [LARGE SCALE GENOMIC DNA]</scope>
    <source>
        <strain evidence="1 2">LMG 21861</strain>
        <plasmid evidence="1 2">pASTE61-200</plasmid>
    </source>
</reference>
<dbReference type="RefSeq" id="WP_061093615.1">
    <property type="nucleotide sequence ID" value="NZ_CP013927.1"/>
</dbReference>
<name>A0ABN4LTQ8_9ALTE</name>
<evidence type="ECO:0000313" key="2">
    <source>
        <dbReference type="Proteomes" id="UP000056750"/>
    </source>
</evidence>
<sequence length="168" mass="19372">MDLYTISQAWKYLSWLPKFILRRMFSKEKLSGMVYLDIQPRNTSARVNLGSVASTDVYFQIINMSPFEIELDRAEVEFYCAGVSLKMKHILKHSYASGQQSSFIVSEEISEAKANQIAKFYSENSSSITISCEFNCSLHSFSKHNHRLEGVNVQYINENRRNGTQQTF</sequence>
<gene>
    <name evidence="1" type="ORF">AVL57_00045</name>
</gene>
<protein>
    <recommendedName>
        <fullName evidence="3">PilZ domain-containing protein</fullName>
    </recommendedName>
</protein>
<proteinExistence type="predicted"/>
<dbReference type="Proteomes" id="UP000056750">
    <property type="component" value="Plasmid pASTE61-200"/>
</dbReference>
<evidence type="ECO:0000313" key="1">
    <source>
        <dbReference type="EMBL" id="AMJ76574.1"/>
    </source>
</evidence>
<dbReference type="EMBL" id="CP013927">
    <property type="protein sequence ID" value="AMJ76574.1"/>
    <property type="molecule type" value="Genomic_DNA"/>
</dbReference>